<comment type="caution">
    <text evidence="3">The sequence shown here is derived from an EMBL/GenBank/DDBJ whole genome shotgun (WGS) entry which is preliminary data.</text>
</comment>
<protein>
    <submittedName>
        <fullName evidence="3">Uncharacterized protein</fullName>
    </submittedName>
</protein>
<gene>
    <name evidence="3" type="ORF">BOX15_Mlig011342g3</name>
</gene>
<reference evidence="3 4" key="1">
    <citation type="submission" date="2017-06" db="EMBL/GenBank/DDBJ databases">
        <title>A platform for efficient transgenesis in Macrostomum lignano, a flatworm model organism for stem cell research.</title>
        <authorList>
            <person name="Berezikov E."/>
        </authorList>
    </citation>
    <scope>NUCLEOTIDE SEQUENCE [LARGE SCALE GENOMIC DNA]</scope>
    <source>
        <strain evidence="3">DV1</strain>
        <tissue evidence="3">Whole organism</tissue>
    </source>
</reference>
<dbReference type="Proteomes" id="UP000215902">
    <property type="component" value="Unassembled WGS sequence"/>
</dbReference>
<organism evidence="3 4">
    <name type="scientific">Macrostomum lignano</name>
    <dbReference type="NCBI Taxonomy" id="282301"/>
    <lineage>
        <taxon>Eukaryota</taxon>
        <taxon>Metazoa</taxon>
        <taxon>Spiralia</taxon>
        <taxon>Lophotrochozoa</taxon>
        <taxon>Platyhelminthes</taxon>
        <taxon>Rhabditophora</taxon>
        <taxon>Macrostomorpha</taxon>
        <taxon>Macrostomida</taxon>
        <taxon>Macrostomidae</taxon>
        <taxon>Macrostomum</taxon>
    </lineage>
</organism>
<dbReference type="EMBL" id="NIVC01000476">
    <property type="protein sequence ID" value="PAA82363.1"/>
    <property type="molecule type" value="Genomic_DNA"/>
</dbReference>
<feature type="chain" id="PRO_5013351923" evidence="2">
    <location>
        <begin position="24"/>
        <end position="108"/>
    </location>
</feature>
<name>A0A267G8J4_9PLAT</name>
<feature type="region of interest" description="Disordered" evidence="1">
    <location>
        <begin position="27"/>
        <end position="47"/>
    </location>
</feature>
<dbReference type="AlphaFoldDB" id="A0A267G8J4"/>
<evidence type="ECO:0000313" key="4">
    <source>
        <dbReference type="Proteomes" id="UP000215902"/>
    </source>
</evidence>
<evidence type="ECO:0000256" key="2">
    <source>
        <dbReference type="SAM" id="SignalP"/>
    </source>
</evidence>
<sequence length="108" mass="12643">MPKDRRIALICSLLLLMAAAAFAAPSSSRKVKTEVHKPAEQQHQQKQDQLFSELQFEQLWLEFLRRMQERPPIRQVMPEQPVPVELDPQFVTDLLMTSPRHRAELLEQ</sequence>
<evidence type="ECO:0000256" key="1">
    <source>
        <dbReference type="SAM" id="MobiDB-lite"/>
    </source>
</evidence>
<feature type="compositionally biased region" description="Basic and acidic residues" evidence="1">
    <location>
        <begin position="31"/>
        <end position="46"/>
    </location>
</feature>
<evidence type="ECO:0000313" key="3">
    <source>
        <dbReference type="EMBL" id="PAA82363.1"/>
    </source>
</evidence>
<accession>A0A267G8J4</accession>
<keyword evidence="4" id="KW-1185">Reference proteome</keyword>
<feature type="signal peptide" evidence="2">
    <location>
        <begin position="1"/>
        <end position="23"/>
    </location>
</feature>
<keyword evidence="2" id="KW-0732">Signal</keyword>
<proteinExistence type="predicted"/>